<proteinExistence type="predicted"/>
<dbReference type="Proteomes" id="UP000813463">
    <property type="component" value="Chromosome 4"/>
</dbReference>
<evidence type="ECO:0000256" key="1">
    <source>
        <dbReference type="ARBA" id="ARBA00022490"/>
    </source>
</evidence>
<dbReference type="SMART" id="SM01397">
    <property type="entry name" value="Ribosomal_S3Ae"/>
    <property type="match status" value="1"/>
</dbReference>
<sequence length="136" mass="15829">MRNADEELQQQMRSQHRVFEISLADLQNEISFSERFCLRAEDVQGLNVPIKGIDFTTNKLRYLVHKCKTLTEAHVDVKTTANFTLHMFCIVFTKICSNQVKRTTYAYSSYPDLPGFSVTLIDIPLFMFSFFWGIKC</sequence>
<evidence type="ECO:0000313" key="4">
    <source>
        <dbReference type="Proteomes" id="UP000813463"/>
    </source>
</evidence>
<dbReference type="RefSeq" id="XP_056697861.1">
    <property type="nucleotide sequence ID" value="XM_056841883.1"/>
</dbReference>
<reference evidence="5" key="2">
    <citation type="submission" date="2025-08" db="UniProtKB">
        <authorList>
            <consortium name="RefSeq"/>
        </authorList>
    </citation>
    <scope>IDENTIFICATION</scope>
    <source>
        <tissue evidence="5">Leaf</tissue>
    </source>
</reference>
<keyword evidence="3" id="KW-0687">Ribonucleoprotein</keyword>
<organism evidence="4 5">
    <name type="scientific">Spinacia oleracea</name>
    <name type="common">Spinach</name>
    <dbReference type="NCBI Taxonomy" id="3562"/>
    <lineage>
        <taxon>Eukaryota</taxon>
        <taxon>Viridiplantae</taxon>
        <taxon>Streptophyta</taxon>
        <taxon>Embryophyta</taxon>
        <taxon>Tracheophyta</taxon>
        <taxon>Spermatophyta</taxon>
        <taxon>Magnoliopsida</taxon>
        <taxon>eudicotyledons</taxon>
        <taxon>Gunneridae</taxon>
        <taxon>Pentapetalae</taxon>
        <taxon>Caryophyllales</taxon>
        <taxon>Chenopodiaceae</taxon>
        <taxon>Chenopodioideae</taxon>
        <taxon>Anserineae</taxon>
        <taxon>Spinacia</taxon>
    </lineage>
</organism>
<protein>
    <submittedName>
        <fullName evidence="5">40S ribosomal protein S3a-like</fullName>
    </submittedName>
</protein>
<dbReference type="PANTHER" id="PTHR11830">
    <property type="entry name" value="40S RIBOSOMAL PROTEIN S3A"/>
    <property type="match status" value="1"/>
</dbReference>
<evidence type="ECO:0000256" key="3">
    <source>
        <dbReference type="ARBA" id="ARBA00023274"/>
    </source>
</evidence>
<dbReference type="GeneID" id="130471637"/>
<keyword evidence="2" id="KW-0689">Ribosomal protein</keyword>
<keyword evidence="4" id="KW-1185">Reference proteome</keyword>
<dbReference type="Pfam" id="PF01015">
    <property type="entry name" value="Ribosomal_S3Ae"/>
    <property type="match status" value="1"/>
</dbReference>
<name>A0ABM3RQG1_SPIOL</name>
<evidence type="ECO:0000313" key="5">
    <source>
        <dbReference type="RefSeq" id="XP_056697861.1"/>
    </source>
</evidence>
<dbReference type="InterPro" id="IPR001593">
    <property type="entry name" value="Ribosomal_eS1"/>
</dbReference>
<gene>
    <name evidence="5" type="primary">LOC130471637</name>
</gene>
<evidence type="ECO:0000256" key="2">
    <source>
        <dbReference type="ARBA" id="ARBA00022980"/>
    </source>
</evidence>
<reference evidence="4" key="1">
    <citation type="journal article" date="2021" name="Nat. Commun.">
        <title>Genomic analyses provide insights into spinach domestication and the genetic basis of agronomic traits.</title>
        <authorList>
            <person name="Cai X."/>
            <person name="Sun X."/>
            <person name="Xu C."/>
            <person name="Sun H."/>
            <person name="Wang X."/>
            <person name="Ge C."/>
            <person name="Zhang Z."/>
            <person name="Wang Q."/>
            <person name="Fei Z."/>
            <person name="Jiao C."/>
            <person name="Wang Q."/>
        </authorList>
    </citation>
    <scope>NUCLEOTIDE SEQUENCE [LARGE SCALE GENOMIC DNA]</scope>
    <source>
        <strain evidence="4">cv. Varoflay</strain>
    </source>
</reference>
<keyword evidence="1" id="KW-0963">Cytoplasm</keyword>
<accession>A0ABM3RQG1</accession>